<feature type="domain" description="HTH lysR-type" evidence="5">
    <location>
        <begin position="10"/>
        <end position="67"/>
    </location>
</feature>
<dbReference type="PATRIC" id="fig|1367847.3.peg.1269"/>
<dbReference type="InterPro" id="IPR000847">
    <property type="entry name" value="LysR_HTH_N"/>
</dbReference>
<evidence type="ECO:0000256" key="3">
    <source>
        <dbReference type="ARBA" id="ARBA00023125"/>
    </source>
</evidence>
<dbReference type="Gene3D" id="3.40.190.10">
    <property type="entry name" value="Periplasmic binding protein-like II"/>
    <property type="match status" value="2"/>
</dbReference>
<protein>
    <submittedName>
        <fullName evidence="6">Transcriptional regulator, LysR family</fullName>
    </submittedName>
</protein>
<dbReference type="KEGG" id="pami:JCM7686_1301"/>
<evidence type="ECO:0000256" key="4">
    <source>
        <dbReference type="ARBA" id="ARBA00023163"/>
    </source>
</evidence>
<dbReference type="InterPro" id="IPR036390">
    <property type="entry name" value="WH_DNA-bd_sf"/>
</dbReference>
<dbReference type="InterPro" id="IPR005119">
    <property type="entry name" value="LysR_subst-bd"/>
</dbReference>
<dbReference type="EMBL" id="CP006650">
    <property type="protein sequence ID" value="AGT08402.1"/>
    <property type="molecule type" value="Genomic_DNA"/>
</dbReference>
<keyword evidence="4" id="KW-0804">Transcription</keyword>
<dbReference type="InterPro" id="IPR036388">
    <property type="entry name" value="WH-like_DNA-bd_sf"/>
</dbReference>
<keyword evidence="7" id="KW-1185">Reference proteome</keyword>
<keyword evidence="2" id="KW-0805">Transcription regulation</keyword>
<accession>S5XTA9</accession>
<evidence type="ECO:0000256" key="2">
    <source>
        <dbReference type="ARBA" id="ARBA00023015"/>
    </source>
</evidence>
<sequence>MTQSPNLRAVDLNLLVVLDALLSEQHLSRAAARLNMSQPAVSHALARLRKLLDDPLFTREAGRMVPTLRALELTGPLGEAMIQIRALLGDGDFAPEARHVFRLALSDYGAHALLPKLMRHLRQIAPGVELIVTQRSREAMVAAVLDGEVDLALGVFPTLPAQIDAAPLFTDRYACLLDPRHQPQPYLGLSAALYWSAPHVLVAVHGEAATELDLALRHHGQARKIALILPHWSVAPEVIAGTDLILTVARRSLSTVAPGLVITEPPLALPEIAFTQIQHRRRRSDPALRWLGEQIKACLD</sequence>
<dbReference type="SUPFAM" id="SSF53850">
    <property type="entry name" value="Periplasmic binding protein-like II"/>
    <property type="match status" value="1"/>
</dbReference>
<dbReference type="PANTHER" id="PTHR30118:SF15">
    <property type="entry name" value="TRANSCRIPTIONAL REGULATORY PROTEIN"/>
    <property type="match status" value="1"/>
</dbReference>
<dbReference type="GO" id="GO:0003677">
    <property type="term" value="F:DNA binding"/>
    <property type="evidence" value="ECO:0007669"/>
    <property type="project" value="UniProtKB-KW"/>
</dbReference>
<dbReference type="RefSeq" id="WP_020950040.1">
    <property type="nucleotide sequence ID" value="NC_022041.1"/>
</dbReference>
<dbReference type="Pfam" id="PF00126">
    <property type="entry name" value="HTH_1"/>
    <property type="match status" value="1"/>
</dbReference>
<dbReference type="AlphaFoldDB" id="S5XTA9"/>
<dbReference type="OrthoDB" id="528082at2"/>
<dbReference type="SUPFAM" id="SSF46785">
    <property type="entry name" value="Winged helix' DNA-binding domain"/>
    <property type="match status" value="1"/>
</dbReference>
<dbReference type="eggNOG" id="COG0583">
    <property type="taxonomic scope" value="Bacteria"/>
</dbReference>
<evidence type="ECO:0000313" key="6">
    <source>
        <dbReference type="EMBL" id="AGT08402.1"/>
    </source>
</evidence>
<comment type="similarity">
    <text evidence="1">Belongs to the LysR transcriptional regulatory family.</text>
</comment>
<dbReference type="STRING" id="1367847.JCM7686_1301"/>
<evidence type="ECO:0000259" key="5">
    <source>
        <dbReference type="PROSITE" id="PS50931"/>
    </source>
</evidence>
<evidence type="ECO:0000313" key="7">
    <source>
        <dbReference type="Proteomes" id="UP000015480"/>
    </source>
</evidence>
<name>S5XTA9_PARAH</name>
<dbReference type="Pfam" id="PF03466">
    <property type="entry name" value="LysR_substrate"/>
    <property type="match status" value="1"/>
</dbReference>
<keyword evidence="3" id="KW-0238">DNA-binding</keyword>
<reference evidence="6 7" key="1">
    <citation type="journal article" date="2014" name="BMC Genomics">
        <title>Architecture and functions of a multipartite genome of the methylotrophic bacterium Paracoccus aminophilus JCM 7686, containing primary and secondary chromids.</title>
        <authorList>
            <person name="Dziewit L."/>
            <person name="Czarnecki J."/>
            <person name="Wibberg D."/>
            <person name="Radlinska M."/>
            <person name="Mrozek P."/>
            <person name="Szymczak M."/>
            <person name="Schluter A."/>
            <person name="Puhler A."/>
            <person name="Bartosik D."/>
        </authorList>
    </citation>
    <scope>NUCLEOTIDE SEQUENCE [LARGE SCALE GENOMIC DNA]</scope>
    <source>
        <strain evidence="6">JCM 7686</strain>
    </source>
</reference>
<dbReference type="HOGENOM" id="CLU_039613_39_0_5"/>
<organism evidence="6 7">
    <name type="scientific">Paracoccus aminophilus JCM 7686</name>
    <dbReference type="NCBI Taxonomy" id="1367847"/>
    <lineage>
        <taxon>Bacteria</taxon>
        <taxon>Pseudomonadati</taxon>
        <taxon>Pseudomonadota</taxon>
        <taxon>Alphaproteobacteria</taxon>
        <taxon>Rhodobacterales</taxon>
        <taxon>Paracoccaceae</taxon>
        <taxon>Paracoccus</taxon>
    </lineage>
</organism>
<dbReference type="InterPro" id="IPR050389">
    <property type="entry name" value="LysR-type_TF"/>
</dbReference>
<dbReference type="Gene3D" id="1.10.10.10">
    <property type="entry name" value="Winged helix-like DNA-binding domain superfamily/Winged helix DNA-binding domain"/>
    <property type="match status" value="1"/>
</dbReference>
<dbReference type="Proteomes" id="UP000015480">
    <property type="component" value="Chromosome"/>
</dbReference>
<proteinExistence type="inferred from homology"/>
<dbReference type="GO" id="GO:0003700">
    <property type="term" value="F:DNA-binding transcription factor activity"/>
    <property type="evidence" value="ECO:0007669"/>
    <property type="project" value="InterPro"/>
</dbReference>
<gene>
    <name evidence="6" type="ORF">JCM7686_1301</name>
</gene>
<dbReference type="PRINTS" id="PR00039">
    <property type="entry name" value="HTHLYSR"/>
</dbReference>
<dbReference type="PROSITE" id="PS50931">
    <property type="entry name" value="HTH_LYSR"/>
    <property type="match status" value="1"/>
</dbReference>
<dbReference type="PANTHER" id="PTHR30118">
    <property type="entry name" value="HTH-TYPE TRANSCRIPTIONAL REGULATOR LEUO-RELATED"/>
    <property type="match status" value="1"/>
</dbReference>
<evidence type="ECO:0000256" key="1">
    <source>
        <dbReference type="ARBA" id="ARBA00009437"/>
    </source>
</evidence>